<organism evidence="2 3">
    <name type="scientific">Moraxella lacunata</name>
    <dbReference type="NCBI Taxonomy" id="477"/>
    <lineage>
        <taxon>Bacteria</taxon>
        <taxon>Pseudomonadati</taxon>
        <taxon>Pseudomonadota</taxon>
        <taxon>Gammaproteobacteria</taxon>
        <taxon>Moraxellales</taxon>
        <taxon>Moraxellaceae</taxon>
        <taxon>Moraxella</taxon>
    </lineage>
</organism>
<dbReference type="AlphaFoldDB" id="A0A1V4GVI9"/>
<comment type="caution">
    <text evidence="2">The sequence shown here is derived from an EMBL/GenBank/DDBJ whole genome shotgun (WGS) entry which is preliminary data.</text>
</comment>
<accession>A0A1V4GVI9</accession>
<evidence type="ECO:0000256" key="1">
    <source>
        <dbReference type="SAM" id="Phobius"/>
    </source>
</evidence>
<sequence>MFAFYEYFGKVCQKNKKLQDEQFNILFAIIIVVTILLTPRLSYYLAQYFVAKNQSKICGIVSQINKPSWGHNTFNLENNASNFKLNIYDNLSIDDKVCITYNPNEKWYGYAYVFKLEKQP</sequence>
<reference evidence="3" key="1">
    <citation type="submission" date="2017-03" db="EMBL/GenBank/DDBJ databases">
        <title>Draft genome sequence of Moraxella equi CCUG 4950T type strain.</title>
        <authorList>
            <person name="Salva-Serra F."/>
            <person name="Engstrom-Jakobsson H."/>
            <person name="Thorell K."/>
            <person name="Jaen-Luchoro D."/>
            <person name="Gonzales-Siles L."/>
            <person name="Karlsson R."/>
            <person name="Yazdan S."/>
            <person name="Boulund F."/>
            <person name="Johnning A."/>
            <person name="Engstrand L."/>
            <person name="Kristiansson E."/>
            <person name="Moore E."/>
        </authorList>
    </citation>
    <scope>NUCLEOTIDE SEQUENCE [LARGE SCALE GENOMIC DNA]</scope>
    <source>
        <strain evidence="3">CCUG 4441</strain>
    </source>
</reference>
<dbReference type="RefSeq" id="WP_062501551.1">
    <property type="nucleotide sequence ID" value="NZ_JBPAGO010000002.1"/>
</dbReference>
<protein>
    <submittedName>
        <fullName evidence="2">Uncharacterized protein</fullName>
    </submittedName>
</protein>
<gene>
    <name evidence="2" type="ORF">B5J94_06960</name>
</gene>
<proteinExistence type="predicted"/>
<keyword evidence="1" id="KW-0812">Transmembrane</keyword>
<feature type="transmembrane region" description="Helical" evidence="1">
    <location>
        <begin position="25"/>
        <end position="46"/>
    </location>
</feature>
<dbReference type="Proteomes" id="UP000191025">
    <property type="component" value="Unassembled WGS sequence"/>
</dbReference>
<name>A0A1V4GVI9_MORLA</name>
<keyword evidence="1" id="KW-1133">Transmembrane helix</keyword>
<keyword evidence="1" id="KW-0472">Membrane</keyword>
<dbReference type="EMBL" id="MXAN01000047">
    <property type="protein sequence ID" value="OPH36665.1"/>
    <property type="molecule type" value="Genomic_DNA"/>
</dbReference>
<evidence type="ECO:0000313" key="3">
    <source>
        <dbReference type="Proteomes" id="UP000191025"/>
    </source>
</evidence>
<evidence type="ECO:0000313" key="2">
    <source>
        <dbReference type="EMBL" id="OPH36665.1"/>
    </source>
</evidence>